<organism evidence="1 2">
    <name type="scientific">Intoshia linei</name>
    <dbReference type="NCBI Taxonomy" id="1819745"/>
    <lineage>
        <taxon>Eukaryota</taxon>
        <taxon>Metazoa</taxon>
        <taxon>Spiralia</taxon>
        <taxon>Lophotrochozoa</taxon>
        <taxon>Mesozoa</taxon>
        <taxon>Orthonectida</taxon>
        <taxon>Rhopaluridae</taxon>
        <taxon>Intoshia</taxon>
    </lineage>
</organism>
<reference evidence="1 2" key="1">
    <citation type="submission" date="2016-04" db="EMBL/GenBank/DDBJ databases">
        <title>The genome of Intoshia linei affirms orthonectids as highly simplified spiralians.</title>
        <authorList>
            <person name="Mikhailov K.V."/>
            <person name="Slusarev G.S."/>
            <person name="Nikitin M.A."/>
            <person name="Logacheva M.D."/>
            <person name="Penin A."/>
            <person name="Aleoshin V."/>
            <person name="Panchin Y.V."/>
        </authorList>
    </citation>
    <scope>NUCLEOTIDE SEQUENCE [LARGE SCALE GENOMIC DNA]</scope>
    <source>
        <strain evidence="1">Intl2013</strain>
        <tissue evidence="1">Whole animal</tissue>
    </source>
</reference>
<dbReference type="Proteomes" id="UP000078046">
    <property type="component" value="Unassembled WGS sequence"/>
</dbReference>
<gene>
    <name evidence="1" type="ORF">A3Q56_07894</name>
</gene>
<dbReference type="EMBL" id="LWCA01001903">
    <property type="protein sequence ID" value="OAF64349.1"/>
    <property type="molecule type" value="Genomic_DNA"/>
</dbReference>
<dbReference type="AlphaFoldDB" id="A0A177AQT3"/>
<protein>
    <submittedName>
        <fullName evidence="1">Uncharacterized protein</fullName>
    </submittedName>
</protein>
<comment type="caution">
    <text evidence="1">The sequence shown here is derived from an EMBL/GenBank/DDBJ whole genome shotgun (WGS) entry which is preliminary data.</text>
</comment>
<name>A0A177AQT3_9BILA</name>
<evidence type="ECO:0000313" key="2">
    <source>
        <dbReference type="Proteomes" id="UP000078046"/>
    </source>
</evidence>
<evidence type="ECO:0000313" key="1">
    <source>
        <dbReference type="EMBL" id="OAF64349.1"/>
    </source>
</evidence>
<feature type="non-terminal residue" evidence="1">
    <location>
        <position position="1"/>
    </location>
</feature>
<accession>A0A177AQT3</accession>
<proteinExistence type="predicted"/>
<sequence>ILPSSLNGCEKNVLFIDTFICFNIFKFTEKLSKCIKFILKELEQGKQISINIKEVVRSSLKRLQINTPTTFNQFISALSYVELGFYTRNLIIIDNLSKILMNHDVALCHLICTENKTKTPKNETVDIKKKCFDTFTTCCLYPTTTQIKQVLILLLRIVKNKKVILYTSHYSLIQKCSLNSNEIYTLNIDT</sequence>
<keyword evidence="2" id="KW-1185">Reference proteome</keyword>